<keyword evidence="3 5" id="KW-1133">Transmembrane helix</keyword>
<organism evidence="6 7">
    <name type="scientific">Exaiptasia diaphana</name>
    <name type="common">Tropical sea anemone</name>
    <name type="synonym">Aiptasia pulchella</name>
    <dbReference type="NCBI Taxonomy" id="2652724"/>
    <lineage>
        <taxon>Eukaryota</taxon>
        <taxon>Metazoa</taxon>
        <taxon>Cnidaria</taxon>
        <taxon>Anthozoa</taxon>
        <taxon>Hexacorallia</taxon>
        <taxon>Actiniaria</taxon>
        <taxon>Aiptasiidae</taxon>
        <taxon>Exaiptasia</taxon>
    </lineage>
</organism>
<dbReference type="Proteomes" id="UP000887567">
    <property type="component" value="Unplaced"/>
</dbReference>
<evidence type="ECO:0000256" key="1">
    <source>
        <dbReference type="ARBA" id="ARBA00004141"/>
    </source>
</evidence>
<dbReference type="GO" id="GO:0016020">
    <property type="term" value="C:membrane"/>
    <property type="evidence" value="ECO:0007669"/>
    <property type="project" value="UniProtKB-SubCell"/>
</dbReference>
<accession>A0A913WR98</accession>
<reference evidence="6" key="1">
    <citation type="submission" date="2022-11" db="UniProtKB">
        <authorList>
            <consortium name="EnsemblMetazoa"/>
        </authorList>
    </citation>
    <scope>IDENTIFICATION</scope>
</reference>
<dbReference type="Pfam" id="PF00083">
    <property type="entry name" value="Sugar_tr"/>
    <property type="match status" value="1"/>
</dbReference>
<dbReference type="EnsemblMetazoa" id="XM_021037254.1">
    <property type="protein sequence ID" value="XP_020892913.1"/>
    <property type="gene ID" value="LOC110232146"/>
</dbReference>
<dbReference type="AlphaFoldDB" id="A0A913WR98"/>
<dbReference type="GeneID" id="110232146"/>
<proteinExistence type="predicted"/>
<evidence type="ECO:0000256" key="4">
    <source>
        <dbReference type="ARBA" id="ARBA00023136"/>
    </source>
</evidence>
<evidence type="ECO:0000313" key="7">
    <source>
        <dbReference type="Proteomes" id="UP000887567"/>
    </source>
</evidence>
<protein>
    <submittedName>
        <fullName evidence="6">Uncharacterized protein</fullName>
    </submittedName>
</protein>
<keyword evidence="7" id="KW-1185">Reference proteome</keyword>
<dbReference type="InterPro" id="IPR036259">
    <property type="entry name" value="MFS_trans_sf"/>
</dbReference>
<feature type="transmembrane region" description="Helical" evidence="5">
    <location>
        <begin position="126"/>
        <end position="144"/>
    </location>
</feature>
<dbReference type="KEGG" id="epa:110232146"/>
<dbReference type="Gene3D" id="1.20.1250.20">
    <property type="entry name" value="MFS general substrate transporter like domains"/>
    <property type="match status" value="1"/>
</dbReference>
<name>A0A913WR98_EXADI</name>
<dbReference type="RefSeq" id="XP_020892913.1">
    <property type="nucleotide sequence ID" value="XM_021037254.1"/>
</dbReference>
<feature type="transmembrane region" description="Helical" evidence="5">
    <location>
        <begin position="61"/>
        <end position="82"/>
    </location>
</feature>
<evidence type="ECO:0000256" key="5">
    <source>
        <dbReference type="SAM" id="Phobius"/>
    </source>
</evidence>
<dbReference type="SUPFAM" id="SSF103473">
    <property type="entry name" value="MFS general substrate transporter"/>
    <property type="match status" value="1"/>
</dbReference>
<keyword evidence="2 5" id="KW-0812">Transmembrane</keyword>
<evidence type="ECO:0000313" key="6">
    <source>
        <dbReference type="EnsemblMetazoa" id="XP_020892913.1"/>
    </source>
</evidence>
<feature type="transmembrane region" description="Helical" evidence="5">
    <location>
        <begin position="94"/>
        <end position="114"/>
    </location>
</feature>
<comment type="subcellular location">
    <subcellularLocation>
        <location evidence="1">Membrane</location>
        <topology evidence="1">Multi-pass membrane protein</topology>
    </subcellularLocation>
</comment>
<dbReference type="GO" id="GO:0022857">
    <property type="term" value="F:transmembrane transporter activity"/>
    <property type="evidence" value="ECO:0007669"/>
    <property type="project" value="InterPro"/>
</dbReference>
<dbReference type="OMA" id="GFACIST"/>
<dbReference type="InterPro" id="IPR005828">
    <property type="entry name" value="MFS_sugar_transport-like"/>
</dbReference>
<evidence type="ECO:0000256" key="3">
    <source>
        <dbReference type="ARBA" id="ARBA00022989"/>
    </source>
</evidence>
<dbReference type="OrthoDB" id="2544694at2759"/>
<dbReference type="PANTHER" id="PTHR24064">
    <property type="entry name" value="SOLUTE CARRIER FAMILY 22 MEMBER"/>
    <property type="match status" value="1"/>
</dbReference>
<evidence type="ECO:0000256" key="2">
    <source>
        <dbReference type="ARBA" id="ARBA00022692"/>
    </source>
</evidence>
<keyword evidence="4 5" id="KW-0472">Membrane</keyword>
<sequence length="149" mass="16603">LVPESLRWLIVKGKIQEARQTLQRIANVNGRDVRGDEINLPSYEKEEKSLGDVRVLFSKKYLVSTLVLWYNSLVGAMIYNGLHFTAPNLGGNMYLNWFLSGAGETLGTMMSIYVHTRFGRKKTTAGCEIMAGLASLVSVIIILYDDGSQ</sequence>